<comment type="caution">
    <text evidence="6">The sequence shown here is derived from an EMBL/GenBank/DDBJ whole genome shotgun (WGS) entry which is preliminary data.</text>
</comment>
<dbReference type="GO" id="GO:0006352">
    <property type="term" value="P:DNA-templated transcription initiation"/>
    <property type="evidence" value="ECO:0007669"/>
    <property type="project" value="InterPro"/>
</dbReference>
<keyword evidence="4" id="KW-0804">Transcription</keyword>
<dbReference type="SUPFAM" id="SSF88659">
    <property type="entry name" value="Sigma3 and sigma4 domains of RNA polymerase sigma factors"/>
    <property type="match status" value="2"/>
</dbReference>
<organism evidence="6 7">
    <name type="scientific">Caproiciproducens galactitolivorans</name>
    <dbReference type="NCBI Taxonomy" id="642589"/>
    <lineage>
        <taxon>Bacteria</taxon>
        <taxon>Bacillati</taxon>
        <taxon>Bacillota</taxon>
        <taxon>Clostridia</taxon>
        <taxon>Eubacteriales</taxon>
        <taxon>Acutalibacteraceae</taxon>
        <taxon>Caproiciproducens</taxon>
    </lineage>
</organism>
<dbReference type="InterPro" id="IPR036388">
    <property type="entry name" value="WH-like_DNA-bd_sf"/>
</dbReference>
<dbReference type="Gene3D" id="1.20.120.1810">
    <property type="match status" value="1"/>
</dbReference>
<proteinExistence type="predicted"/>
<evidence type="ECO:0000259" key="5">
    <source>
        <dbReference type="PROSITE" id="PS00715"/>
    </source>
</evidence>
<accession>A0A4Z0YCN2</accession>
<dbReference type="Gene3D" id="1.10.10.10">
    <property type="entry name" value="Winged helix-like DNA-binding domain superfamily/Winged helix DNA-binding domain"/>
    <property type="match status" value="2"/>
</dbReference>
<dbReference type="NCBIfam" id="TIGR02937">
    <property type="entry name" value="sigma70-ECF"/>
    <property type="match status" value="1"/>
</dbReference>
<dbReference type="InterPro" id="IPR000943">
    <property type="entry name" value="RNA_pol_sigma70"/>
</dbReference>
<protein>
    <submittedName>
        <fullName evidence="6">RNA polymerase sigma-F factor</fullName>
    </submittedName>
</protein>
<keyword evidence="2" id="KW-0731">Sigma factor</keyword>
<gene>
    <name evidence="6" type="primary">sigF_2</name>
    <name evidence="6" type="ORF">CAGA_22110</name>
</gene>
<keyword evidence="1" id="KW-0805">Transcription regulation</keyword>
<dbReference type="InterPro" id="IPR007630">
    <property type="entry name" value="RNA_pol_sigma70_r4"/>
</dbReference>
<dbReference type="GO" id="GO:0016987">
    <property type="term" value="F:sigma factor activity"/>
    <property type="evidence" value="ECO:0007669"/>
    <property type="project" value="UniProtKB-KW"/>
</dbReference>
<evidence type="ECO:0000313" key="6">
    <source>
        <dbReference type="EMBL" id="TGJ75606.1"/>
    </source>
</evidence>
<dbReference type="Pfam" id="PF04542">
    <property type="entry name" value="Sigma70_r2"/>
    <property type="match status" value="1"/>
</dbReference>
<dbReference type="SUPFAM" id="SSF88946">
    <property type="entry name" value="Sigma2 domain of RNA polymerase sigma factors"/>
    <property type="match status" value="1"/>
</dbReference>
<sequence>MDREQTINENIGLVHACVKHFKGRGVEYDDLFQAGCLGLVKAVDNFDSSRGVKFSTYAVPVILGEIRRLFRDGGAVKVGRGLKELAMRAARESAAFSEKEGRSPTIGELAEILNVEPAEAAQALGASQLPLSLTSSPEEGGGQIDISVDAGDDKIAELLSLKQVVTELEPKDRSIIIFRYFKSKTQTQTAAALGMTQVQVSRREKKILNELRLKLS</sequence>
<dbReference type="GO" id="GO:0003677">
    <property type="term" value="F:DNA binding"/>
    <property type="evidence" value="ECO:0007669"/>
    <property type="project" value="UniProtKB-KW"/>
</dbReference>
<keyword evidence="3" id="KW-0238">DNA-binding</keyword>
<dbReference type="RefSeq" id="WP_135660743.1">
    <property type="nucleotide sequence ID" value="NZ_JAJUFJ010000013.1"/>
</dbReference>
<dbReference type="Proteomes" id="UP000297714">
    <property type="component" value="Unassembled WGS sequence"/>
</dbReference>
<dbReference type="EMBL" id="SRMQ01000013">
    <property type="protein sequence ID" value="TGJ75606.1"/>
    <property type="molecule type" value="Genomic_DNA"/>
</dbReference>
<evidence type="ECO:0000256" key="2">
    <source>
        <dbReference type="ARBA" id="ARBA00023082"/>
    </source>
</evidence>
<dbReference type="Pfam" id="PF04545">
    <property type="entry name" value="Sigma70_r4"/>
    <property type="match status" value="1"/>
</dbReference>
<dbReference type="PROSITE" id="PS00715">
    <property type="entry name" value="SIGMA70_1"/>
    <property type="match status" value="1"/>
</dbReference>
<dbReference type="InterPro" id="IPR014284">
    <property type="entry name" value="RNA_pol_sigma-70_dom"/>
</dbReference>
<evidence type="ECO:0000313" key="7">
    <source>
        <dbReference type="Proteomes" id="UP000297714"/>
    </source>
</evidence>
<name>A0A4Z0YCN2_9FIRM</name>
<dbReference type="PANTHER" id="PTHR30385:SF4">
    <property type="entry name" value="RNA POLYMERASE SIGMA-E FACTOR"/>
    <property type="match status" value="1"/>
</dbReference>
<dbReference type="InterPro" id="IPR007627">
    <property type="entry name" value="RNA_pol_sigma70_r2"/>
</dbReference>
<evidence type="ECO:0000256" key="3">
    <source>
        <dbReference type="ARBA" id="ARBA00023125"/>
    </source>
</evidence>
<dbReference type="PANTHER" id="PTHR30385">
    <property type="entry name" value="SIGMA FACTOR F FLAGELLAR"/>
    <property type="match status" value="1"/>
</dbReference>
<keyword evidence="7" id="KW-1185">Reference proteome</keyword>
<evidence type="ECO:0000256" key="4">
    <source>
        <dbReference type="ARBA" id="ARBA00023163"/>
    </source>
</evidence>
<evidence type="ECO:0000256" key="1">
    <source>
        <dbReference type="ARBA" id="ARBA00023015"/>
    </source>
</evidence>
<dbReference type="PRINTS" id="PR00046">
    <property type="entry name" value="SIGMA70FCT"/>
</dbReference>
<feature type="domain" description="RNA polymerase sigma-70" evidence="5">
    <location>
        <begin position="30"/>
        <end position="43"/>
    </location>
</feature>
<dbReference type="CDD" id="cd06171">
    <property type="entry name" value="Sigma70_r4"/>
    <property type="match status" value="1"/>
</dbReference>
<dbReference type="OrthoDB" id="9809557at2"/>
<reference evidence="6 7" key="1">
    <citation type="submission" date="2019-04" db="EMBL/GenBank/DDBJ databases">
        <authorList>
            <person name="Poehlein A."/>
            <person name="Bengelsdorf F.R."/>
            <person name="Duerre P."/>
            <person name="Daniel R."/>
        </authorList>
    </citation>
    <scope>NUCLEOTIDE SEQUENCE [LARGE SCALE GENOMIC DNA]</scope>
    <source>
        <strain evidence="6 7">BS-1</strain>
    </source>
</reference>
<dbReference type="InterPro" id="IPR013324">
    <property type="entry name" value="RNA_pol_sigma_r3/r4-like"/>
</dbReference>
<dbReference type="InterPro" id="IPR013325">
    <property type="entry name" value="RNA_pol_sigma_r2"/>
</dbReference>
<dbReference type="AlphaFoldDB" id="A0A4Z0YCN2"/>